<name>A0A7W5ZKV2_9BACT</name>
<proteinExistence type="predicted"/>
<evidence type="ECO:0000313" key="3">
    <source>
        <dbReference type="EMBL" id="MBB3837641.1"/>
    </source>
</evidence>
<dbReference type="EMBL" id="JACIBY010000003">
    <property type="protein sequence ID" value="MBB3837641.1"/>
    <property type="molecule type" value="Genomic_DNA"/>
</dbReference>
<dbReference type="Pfam" id="PF21957">
    <property type="entry name" value="Zn_ribbon_16"/>
    <property type="match status" value="1"/>
</dbReference>
<evidence type="ECO:0008006" key="5">
    <source>
        <dbReference type="Google" id="ProtNLM"/>
    </source>
</evidence>
<dbReference type="RefSeq" id="WP_183972354.1">
    <property type="nucleotide sequence ID" value="NZ_JACIBY010000003.1"/>
</dbReference>
<dbReference type="InterPro" id="IPR047731">
    <property type="entry name" value="Zinc_ribbon_put"/>
</dbReference>
<protein>
    <recommendedName>
        <fullName evidence="5">Toprim domain-containing protein</fullName>
    </recommendedName>
</protein>
<feature type="domain" description="DUF6371" evidence="1">
    <location>
        <begin position="115"/>
        <end position="238"/>
    </location>
</feature>
<organism evidence="3 4">
    <name type="scientific">Runella defluvii</name>
    <dbReference type="NCBI Taxonomy" id="370973"/>
    <lineage>
        <taxon>Bacteria</taxon>
        <taxon>Pseudomonadati</taxon>
        <taxon>Bacteroidota</taxon>
        <taxon>Cytophagia</taxon>
        <taxon>Cytophagales</taxon>
        <taxon>Spirosomataceae</taxon>
        <taxon>Runella</taxon>
    </lineage>
</organism>
<dbReference type="CDD" id="cd01029">
    <property type="entry name" value="TOPRIM_primases"/>
    <property type="match status" value="1"/>
</dbReference>
<dbReference type="Gene3D" id="3.40.50.300">
    <property type="entry name" value="P-loop containing nucleotide triphosphate hydrolases"/>
    <property type="match status" value="1"/>
</dbReference>
<reference evidence="3 4" key="1">
    <citation type="submission" date="2020-08" db="EMBL/GenBank/DDBJ databases">
        <title>Genomic Encyclopedia of Type Strains, Phase IV (KMG-IV): sequencing the most valuable type-strain genomes for metagenomic binning, comparative biology and taxonomic classification.</title>
        <authorList>
            <person name="Goeker M."/>
        </authorList>
    </citation>
    <scope>NUCLEOTIDE SEQUENCE [LARGE SCALE GENOMIC DNA]</scope>
    <source>
        <strain evidence="3 4">DSM 17976</strain>
    </source>
</reference>
<sequence>MSNYFFQFEKHPKKKGTCPNCGHQDCFRYYEKDGIRMDTVFGKCERINSCGYHSHPDGNTIPLFEIAPLALPTEQNKQLVLPDQERLKKMEGYLNNLGSNFHQYCLSLGVDELHLRKHGVGTSSKGHTVFVFKNFQGQIVNAKWVTYSSDGKRDKKIKAFSMKQPIDPKTRYGLCLYGEDLLDPEMQKTVVIVESEKTKVIASFFYPDWDWVSCGSANGLTDEKVEPLKGRKVVWLCDADKAGRQASSIECLKRNRVAYEIIDLFPERSDGYDIADSIQMKIFPKLTIPDDKTDLKQDTEVSRNTVDYRKDGSIWVQTKKNWSRVSNFHLFIKYLAEDDLERKSWILELHKRDISPVFLEVSHEDFCSTRRLKNIMTAKELSLKVNEEQWEEIIDYLFALKRHTAVVKVNKFGYHKLSDLYLFANHAVTSFGEMLSPDDFGIVTNNGCSISMPKVPNGKKHRFTLTHYQITFNEWFEAYCETHLWENAFLPMSFYIMSLYRDILVRHKGFSPILFAKGPAGTGKSSLIRSITHLFGGKQDDINLKSKNTDVALIKLMSQAINTIIWMDEYENNMPQEGILQAAYDNSGYHRTPDNSRNSSDTESIDINSAVALTSNFIPQNPIFFSRCLFLPIYTQQKTQKQNNAYIHLSSLESNGLGAVTVELVRHRRLIEDNYLEAFSLLYKELKDRFQNERLPERLFANMSQALTCAYILHINGKIRVCESVDKADVLEDFVSFGEKSIRRQFSIQSDTSVLTEFFNILQVLYEQNKIHAGIHYRIDKELLYLRFPSIYPLFLEKYRNVFFKTPPDKDSIVTEILQMELPRQEKEVCKTIRFRSVDRTDDSSLKDMVSNSFSVRYEFVKKRFGLEFSS</sequence>
<dbReference type="InterPro" id="IPR045951">
    <property type="entry name" value="DUF6371"/>
</dbReference>
<comment type="caution">
    <text evidence="3">The sequence shown here is derived from an EMBL/GenBank/DDBJ whole genome shotgun (WGS) entry which is preliminary data.</text>
</comment>
<keyword evidence="4" id="KW-1185">Reference proteome</keyword>
<dbReference type="SUPFAM" id="SSF52540">
    <property type="entry name" value="P-loop containing nucleoside triphosphate hydrolases"/>
    <property type="match status" value="1"/>
</dbReference>
<dbReference type="NCBIfam" id="NF040506">
    <property type="entry name" value="PG0870_Nterm"/>
    <property type="match status" value="1"/>
</dbReference>
<evidence type="ECO:0000259" key="2">
    <source>
        <dbReference type="Pfam" id="PF21957"/>
    </source>
</evidence>
<accession>A0A7W5ZKV2</accession>
<evidence type="ECO:0000313" key="4">
    <source>
        <dbReference type="Proteomes" id="UP000541352"/>
    </source>
</evidence>
<dbReference type="Proteomes" id="UP000541352">
    <property type="component" value="Unassembled WGS sequence"/>
</dbReference>
<evidence type="ECO:0000259" key="1">
    <source>
        <dbReference type="Pfam" id="PF19898"/>
    </source>
</evidence>
<feature type="domain" description="Zinc beta-ribbon finger putative" evidence="2">
    <location>
        <begin position="5"/>
        <end position="57"/>
    </location>
</feature>
<dbReference type="InterPro" id="IPR034154">
    <property type="entry name" value="TOPRIM_DnaG/twinkle"/>
</dbReference>
<dbReference type="Pfam" id="PF19898">
    <property type="entry name" value="DUF6371"/>
    <property type="match status" value="1"/>
</dbReference>
<gene>
    <name evidence="3" type="ORF">FHS57_001638</name>
</gene>
<dbReference type="AlphaFoldDB" id="A0A7W5ZKV2"/>
<dbReference type="InterPro" id="IPR027417">
    <property type="entry name" value="P-loop_NTPase"/>
</dbReference>